<evidence type="ECO:0000313" key="11">
    <source>
        <dbReference type="EMBL" id="MDQ8195432.1"/>
    </source>
</evidence>
<dbReference type="SUPFAM" id="SSF82714">
    <property type="entry name" value="Multidrug efflux transporter AcrB TolC docking domain, DN and DC subdomains"/>
    <property type="match status" value="2"/>
</dbReference>
<evidence type="ECO:0000256" key="1">
    <source>
        <dbReference type="ARBA" id="ARBA00004429"/>
    </source>
</evidence>
<organism evidence="11 12">
    <name type="scientific">Thalassobacterium sedimentorum</name>
    <dbReference type="NCBI Taxonomy" id="3041258"/>
    <lineage>
        <taxon>Bacteria</taxon>
        <taxon>Pseudomonadati</taxon>
        <taxon>Verrucomicrobiota</taxon>
        <taxon>Opitutia</taxon>
        <taxon>Puniceicoccales</taxon>
        <taxon>Coraliomargaritaceae</taxon>
        <taxon>Thalassobacterium</taxon>
    </lineage>
</organism>
<keyword evidence="5" id="KW-0997">Cell inner membrane</keyword>
<evidence type="ECO:0000256" key="8">
    <source>
        <dbReference type="ARBA" id="ARBA00023136"/>
    </source>
</evidence>
<feature type="transmembrane region" description="Helical" evidence="9">
    <location>
        <begin position="542"/>
        <end position="564"/>
    </location>
</feature>
<dbReference type="InterPro" id="IPR027463">
    <property type="entry name" value="AcrB_DN_DC_subdom"/>
</dbReference>
<dbReference type="Gene3D" id="3.30.70.1430">
    <property type="entry name" value="Multidrug efflux transporter AcrB pore domain"/>
    <property type="match status" value="2"/>
</dbReference>
<feature type="transmembrane region" description="Helical" evidence="9">
    <location>
        <begin position="440"/>
        <end position="460"/>
    </location>
</feature>
<comment type="similarity">
    <text evidence="2">Belongs to the resistance-nodulation-cell division (RND) (TC 2.A.6) family.</text>
</comment>
<gene>
    <name evidence="11" type="ORF">QEH59_13430</name>
</gene>
<evidence type="ECO:0000256" key="4">
    <source>
        <dbReference type="ARBA" id="ARBA00022475"/>
    </source>
</evidence>
<evidence type="ECO:0000259" key="10">
    <source>
        <dbReference type="PROSITE" id="PS50156"/>
    </source>
</evidence>
<keyword evidence="8 9" id="KW-0472">Membrane</keyword>
<keyword evidence="12" id="KW-1185">Reference proteome</keyword>
<dbReference type="InterPro" id="IPR000731">
    <property type="entry name" value="SSD"/>
</dbReference>
<dbReference type="NCBIfam" id="TIGR00915">
    <property type="entry name" value="2A0602"/>
    <property type="match status" value="1"/>
</dbReference>
<dbReference type="PANTHER" id="PTHR32063:SF11">
    <property type="entry name" value="CATION OR DRUG EFFLUX SYSTEM PROTEIN"/>
    <property type="match status" value="1"/>
</dbReference>
<name>A0ABU1AKU2_9BACT</name>
<dbReference type="EMBL" id="JARXIC010000024">
    <property type="protein sequence ID" value="MDQ8195432.1"/>
    <property type="molecule type" value="Genomic_DNA"/>
</dbReference>
<feature type="transmembrane region" description="Helical" evidence="9">
    <location>
        <begin position="369"/>
        <end position="392"/>
    </location>
</feature>
<evidence type="ECO:0000256" key="2">
    <source>
        <dbReference type="ARBA" id="ARBA00010942"/>
    </source>
</evidence>
<dbReference type="Pfam" id="PF00873">
    <property type="entry name" value="ACR_tran"/>
    <property type="match status" value="1"/>
</dbReference>
<dbReference type="SUPFAM" id="SSF82693">
    <property type="entry name" value="Multidrug efflux transporter AcrB pore domain, PN1, PN2, PC1 and PC2 subdomains"/>
    <property type="match status" value="4"/>
</dbReference>
<dbReference type="InterPro" id="IPR004764">
    <property type="entry name" value="MdtF-like"/>
</dbReference>
<sequence length="1049" mass="114293">MNFSHFFIKRPRFAIVISIVFTVLGILAFPTLPIAQYPEVAPPTVVVRASYAGATPETIANTVAAPIEQEINGVENMLYMSSNSTADGSLAITVTFELGTDLDQAQVLVQNRVAIAEPRLPDEVRSAGVTVTKNSPDILLVVQMMSPGGTYDNLYVSNYAITQVREQLRRIQGVGDVRLFGAREYSMRIWLNPEKLSSLSMIPSDVVAALREQNVQVAAGVIGQSPTTQGNAFQYNVSTLGRLDNETAFEDIVVKTGQNGEVVHLRDVARVELGAQDYGIVNYATKTPALAMPIFQRPGSNALETASAIRATMAELEKDFPDDLEYKIIYDPTQFIQQSIDEVQITLLQAILFVVLVIVVFLQSWRAAIIPFLAIPISLIGTFATMAIMGFSLNNLTLFGLVLAIGIVVDDAIVVVENIQRNIDEGKSPREAAFAAMSEVTGAVIATSLVMVAIFVPTAYIPGISGQFYQQFALTISGAVVISTIVSLSLSPALGAILLRPSNAPQDRFTRIYMFLFGWFFKGFNWFFDKFTRGYTGIIRRIVRFGFAAIIIYVGLLAVTWFGFGKVPVGFIPTQDQGYSIVVAQLPDGSSLQRTDELTRSIVDTIMTVDGIKGTVAFAGFNGASFTNSPNSAAIFTPFESFEERLESGRDSDTIIAELRQKLGDIQEAFVFVIPPPPVRGIGSGGGFKMQLRDRAGLGPAVLEQTAWKLAMAANAEPSITQTFTSYRSSVPQYYADVNRVKAKMLDVPLDNIFSTMQIYLGSLYVNDINLLGRTYRVTAQADTKFRDTPEDLYSLKTRNNNGDIVPLASLVELKNSSGPDRYVRYNLFSSAEVQGSTTPGYSSGDSIATMERLAAEILPPGMDYEWTDLAYQQKQAGGSTVVFLMAIAFVFLVLVAQYENWSLPLAIILIVPLSLSGAIGLVALRGFDNNILTQIGFIVLIGLAAKNAILIVEFAKQKQDEGMNRFDAAIEASRLRLRPILMTAIAFILGVVPLVFATGAGAEMRQALGTAVFGGMLGVTAIGIFMTPVFYVIIQKYAKSSHKVQRLK</sequence>
<reference evidence="11 12" key="1">
    <citation type="submission" date="2023-04" db="EMBL/GenBank/DDBJ databases">
        <title>A novel bacteria isolated from coastal sediment.</title>
        <authorList>
            <person name="Liu X.-J."/>
            <person name="Du Z.-J."/>
        </authorList>
    </citation>
    <scope>NUCLEOTIDE SEQUENCE [LARGE SCALE GENOMIC DNA]</scope>
    <source>
        <strain evidence="11 12">SDUM461004</strain>
    </source>
</reference>
<comment type="subcellular location">
    <subcellularLocation>
        <location evidence="1">Cell inner membrane</location>
        <topology evidence="1">Multi-pass membrane protein</topology>
    </subcellularLocation>
</comment>
<evidence type="ECO:0000313" key="12">
    <source>
        <dbReference type="Proteomes" id="UP001243717"/>
    </source>
</evidence>
<evidence type="ECO:0000256" key="7">
    <source>
        <dbReference type="ARBA" id="ARBA00022989"/>
    </source>
</evidence>
<feature type="domain" description="SSD" evidence="10">
    <location>
        <begin position="368"/>
        <end position="497"/>
    </location>
</feature>
<evidence type="ECO:0000256" key="5">
    <source>
        <dbReference type="ARBA" id="ARBA00022519"/>
    </source>
</evidence>
<dbReference type="Gene3D" id="3.30.70.1320">
    <property type="entry name" value="Multidrug efflux transporter AcrB pore domain like"/>
    <property type="match status" value="1"/>
</dbReference>
<dbReference type="Proteomes" id="UP001243717">
    <property type="component" value="Unassembled WGS sequence"/>
</dbReference>
<proteinExistence type="inferred from homology"/>
<keyword evidence="4" id="KW-1003">Cell membrane</keyword>
<keyword evidence="3" id="KW-0813">Transport</keyword>
<dbReference type="PRINTS" id="PR00702">
    <property type="entry name" value="ACRIFLAVINRP"/>
</dbReference>
<dbReference type="Gene3D" id="3.30.70.1440">
    <property type="entry name" value="Multidrug efflux transporter AcrB pore domain"/>
    <property type="match status" value="1"/>
</dbReference>
<evidence type="ECO:0000256" key="9">
    <source>
        <dbReference type="SAM" id="Phobius"/>
    </source>
</evidence>
<feature type="transmembrane region" description="Helical" evidence="9">
    <location>
        <begin position="904"/>
        <end position="926"/>
    </location>
</feature>
<dbReference type="SUPFAM" id="SSF82866">
    <property type="entry name" value="Multidrug efflux transporter AcrB transmembrane domain"/>
    <property type="match status" value="2"/>
</dbReference>
<dbReference type="NCBIfam" id="NF000282">
    <property type="entry name" value="RND_permease_1"/>
    <property type="match status" value="1"/>
</dbReference>
<dbReference type="RefSeq" id="WP_308985886.1">
    <property type="nucleotide sequence ID" value="NZ_JARXIC010000024.1"/>
</dbReference>
<protein>
    <submittedName>
        <fullName evidence="11">Multidrug efflux RND transporter permease subunit</fullName>
    </submittedName>
</protein>
<feature type="transmembrane region" description="Helical" evidence="9">
    <location>
        <begin position="472"/>
        <end position="499"/>
    </location>
</feature>
<evidence type="ECO:0000256" key="3">
    <source>
        <dbReference type="ARBA" id="ARBA00022448"/>
    </source>
</evidence>
<accession>A0ABU1AKU2</accession>
<dbReference type="PROSITE" id="PS50156">
    <property type="entry name" value="SSD"/>
    <property type="match status" value="1"/>
</dbReference>
<dbReference type="PANTHER" id="PTHR32063">
    <property type="match status" value="1"/>
</dbReference>
<evidence type="ECO:0000256" key="6">
    <source>
        <dbReference type="ARBA" id="ARBA00022692"/>
    </source>
</evidence>
<feature type="transmembrane region" description="Helical" evidence="9">
    <location>
        <begin position="343"/>
        <end position="362"/>
    </location>
</feature>
<feature type="transmembrane region" description="Helical" evidence="9">
    <location>
        <begin position="981"/>
        <end position="1003"/>
    </location>
</feature>
<feature type="transmembrane region" description="Helical" evidence="9">
    <location>
        <begin position="877"/>
        <end position="897"/>
    </location>
</feature>
<keyword evidence="7 9" id="KW-1133">Transmembrane helix</keyword>
<feature type="transmembrane region" description="Helical" evidence="9">
    <location>
        <begin position="1009"/>
        <end position="1035"/>
    </location>
</feature>
<dbReference type="Gene3D" id="1.20.1640.10">
    <property type="entry name" value="Multidrug efflux transporter AcrB transmembrane domain"/>
    <property type="match status" value="2"/>
</dbReference>
<dbReference type="InterPro" id="IPR001036">
    <property type="entry name" value="Acrflvin-R"/>
</dbReference>
<dbReference type="Gene3D" id="3.30.2090.10">
    <property type="entry name" value="Multidrug efflux transporter AcrB TolC docking domain, DN and DC subdomains"/>
    <property type="match status" value="2"/>
</dbReference>
<comment type="caution">
    <text evidence="11">The sequence shown here is derived from an EMBL/GenBank/DDBJ whole genome shotgun (WGS) entry which is preliminary data.</text>
</comment>
<keyword evidence="6 9" id="KW-0812">Transmembrane</keyword>
<feature type="transmembrane region" description="Helical" evidence="9">
    <location>
        <begin position="932"/>
        <end position="956"/>
    </location>
</feature>